<protein>
    <submittedName>
        <fullName evidence="1">Uncharacterized protein</fullName>
    </submittedName>
</protein>
<proteinExistence type="predicted"/>
<sequence>MAQYLSQPRIEGPIWLEPNDISFLQTRFEALEKQISELPTRQKDAKLVEVASLRNILSPIRRIPLEVLSDILELSCIPKDGNFTAGHDIIRYTSMLSRVCVAWRKAAHSNPRMWTKLCLSPYHWKVFLGEVIQIKEWLTRSRGLPLELHLELFRGQKDEHRIHRTTQFLECILDFRRQIRLIDVSGDPESFVSLLRLPRSSLPLLEKLFLSLDWSGDTPDLLELFPHGVEAFLGAPRLQHLRIVDPEVHSMLHGLVVPLEQLTSFEIELAWHEITFDLSVYQQALHQCKSLVSLKVELSDEVEFDANFSEINDLSRDVVGFQNRSAAALASLTLTLHCCLGIDTDCITASFLSILGAFATVETLRIGQAWDFHSGMDDELDPIYDVDALVKAMIYTKGHAILLPKLTNFELSVEDFPSKSTSVLSMIHSRWWTDKSELDFDNVAQLQKVKLRGPFSEVNISKEDLDLPGLIVDFESVATY</sequence>
<keyword evidence="2" id="KW-1185">Reference proteome</keyword>
<reference evidence="1" key="1">
    <citation type="journal article" date="2019" name="Environ. Microbiol.">
        <title>Fungal ecological strategies reflected in gene transcription - a case study of two litter decomposers.</title>
        <authorList>
            <person name="Barbi F."/>
            <person name="Kohler A."/>
            <person name="Barry K."/>
            <person name="Baskaran P."/>
            <person name="Daum C."/>
            <person name="Fauchery L."/>
            <person name="Ihrmark K."/>
            <person name="Kuo A."/>
            <person name="LaButti K."/>
            <person name="Lipzen A."/>
            <person name="Morin E."/>
            <person name="Grigoriev I.V."/>
            <person name="Henrissat B."/>
            <person name="Lindahl B."/>
            <person name="Martin F."/>
        </authorList>
    </citation>
    <scope>NUCLEOTIDE SEQUENCE</scope>
    <source>
        <strain evidence="1">JB14</strain>
    </source>
</reference>
<dbReference type="OrthoDB" id="3365698at2759"/>
<organism evidence="1 2">
    <name type="scientific">Gymnopus androsaceus JB14</name>
    <dbReference type="NCBI Taxonomy" id="1447944"/>
    <lineage>
        <taxon>Eukaryota</taxon>
        <taxon>Fungi</taxon>
        <taxon>Dikarya</taxon>
        <taxon>Basidiomycota</taxon>
        <taxon>Agaricomycotina</taxon>
        <taxon>Agaricomycetes</taxon>
        <taxon>Agaricomycetidae</taxon>
        <taxon>Agaricales</taxon>
        <taxon>Marasmiineae</taxon>
        <taxon>Omphalotaceae</taxon>
        <taxon>Gymnopus</taxon>
    </lineage>
</organism>
<evidence type="ECO:0000313" key="2">
    <source>
        <dbReference type="Proteomes" id="UP000799118"/>
    </source>
</evidence>
<accession>A0A6A4HZE9</accession>
<dbReference type="EMBL" id="ML769428">
    <property type="protein sequence ID" value="KAE9403153.1"/>
    <property type="molecule type" value="Genomic_DNA"/>
</dbReference>
<dbReference type="AlphaFoldDB" id="A0A6A4HZE9"/>
<evidence type="ECO:0000313" key="1">
    <source>
        <dbReference type="EMBL" id="KAE9403153.1"/>
    </source>
</evidence>
<name>A0A6A4HZE9_9AGAR</name>
<dbReference type="Proteomes" id="UP000799118">
    <property type="component" value="Unassembled WGS sequence"/>
</dbReference>
<gene>
    <name evidence="1" type="ORF">BT96DRAFT_973913</name>
</gene>